<protein>
    <submittedName>
        <fullName evidence="1">Uncharacterized protein</fullName>
    </submittedName>
</protein>
<dbReference type="EMBL" id="CP113797">
    <property type="protein sequence ID" value="WAL62169.1"/>
    <property type="molecule type" value="Genomic_DNA"/>
</dbReference>
<proteinExistence type="predicted"/>
<dbReference type="RefSeq" id="WP_268612322.1">
    <property type="nucleotide sequence ID" value="NZ_CP113797.1"/>
</dbReference>
<evidence type="ECO:0000313" key="2">
    <source>
        <dbReference type="Proteomes" id="UP001163152"/>
    </source>
</evidence>
<dbReference type="Proteomes" id="UP001163152">
    <property type="component" value="Chromosome"/>
</dbReference>
<evidence type="ECO:0000313" key="1">
    <source>
        <dbReference type="EMBL" id="WAL62169.1"/>
    </source>
</evidence>
<dbReference type="KEGG" id="tsin:OXH18_09330"/>
<keyword evidence="2" id="KW-1185">Reference proteome</keyword>
<organism evidence="1 2">
    <name type="scientific">Thermocoleostomius sinensis A174</name>
    <dbReference type="NCBI Taxonomy" id="2016057"/>
    <lineage>
        <taxon>Bacteria</taxon>
        <taxon>Bacillati</taxon>
        <taxon>Cyanobacteriota</taxon>
        <taxon>Cyanophyceae</taxon>
        <taxon>Oculatellales</taxon>
        <taxon>Oculatellaceae</taxon>
        <taxon>Thermocoleostomius</taxon>
    </lineage>
</organism>
<name>A0A9E8ZF13_9CYAN</name>
<dbReference type="AlphaFoldDB" id="A0A9E8ZF13"/>
<reference evidence="1" key="1">
    <citation type="submission" date="2022-12" db="EMBL/GenBank/DDBJ databases">
        <title>Polyphasic identification of a Novel Hot-Spring Cyanobacterium Ocullathermofonsia sinensis gen nov. sp. nov. and Genomic Insights on its Adaptations to the Thermal Habitat.</title>
        <authorList>
            <person name="Daroch M."/>
            <person name="Tang J."/>
            <person name="Jiang Y."/>
        </authorList>
    </citation>
    <scope>NUCLEOTIDE SEQUENCE</scope>
    <source>
        <strain evidence="1">PKUAC-SCTA174</strain>
    </source>
</reference>
<gene>
    <name evidence="1" type="ORF">OXH18_09330</name>
</gene>
<accession>A0A9E8ZF13</accession>
<sequence>MALTSLQTIYDNLRLLEQGDVVKSALYRQLAQDVIGDPQVSLSWRQAIAERLQQANHLLAMLTVGKDDSY</sequence>